<dbReference type="HOGENOM" id="CLU_008321_1_1_1"/>
<dbReference type="JaponicusDB" id="SJAG_01497">
    <property type="gene designation" value="rqc1"/>
</dbReference>
<organism evidence="2 4">
    <name type="scientific">Schizosaccharomyces japonicus (strain yFS275 / FY16936)</name>
    <name type="common">Fission yeast</name>
    <dbReference type="NCBI Taxonomy" id="402676"/>
    <lineage>
        <taxon>Eukaryota</taxon>
        <taxon>Fungi</taxon>
        <taxon>Dikarya</taxon>
        <taxon>Ascomycota</taxon>
        <taxon>Taphrinomycotina</taxon>
        <taxon>Schizosaccharomycetes</taxon>
        <taxon>Schizosaccharomycetales</taxon>
        <taxon>Schizosaccharomycetaceae</taxon>
        <taxon>Schizosaccharomyces</taxon>
    </lineage>
</organism>
<feature type="region of interest" description="Disordered" evidence="1">
    <location>
        <begin position="1"/>
        <end position="110"/>
    </location>
</feature>
<dbReference type="STRING" id="402676.B6JY38"/>
<feature type="compositionally biased region" description="Basic residues" evidence="1">
    <location>
        <begin position="1"/>
        <end position="10"/>
    </location>
</feature>
<accession>B6JY38</accession>
<evidence type="ECO:0000256" key="1">
    <source>
        <dbReference type="SAM" id="MobiDB-lite"/>
    </source>
</evidence>
<dbReference type="PANTHER" id="PTHR22684">
    <property type="entry name" value="NULP1-RELATED"/>
    <property type="match status" value="1"/>
</dbReference>
<dbReference type="VEuPathDB" id="FungiDB:SJAG_01497"/>
<dbReference type="OMA" id="IWGKMPP"/>
<dbReference type="GO" id="GO:1990116">
    <property type="term" value="P:ribosome-associated ubiquitin-dependent protein catabolic process"/>
    <property type="evidence" value="ECO:0000318"/>
    <property type="project" value="GO_Central"/>
</dbReference>
<dbReference type="Proteomes" id="UP000001744">
    <property type="component" value="Unassembled WGS sequence"/>
</dbReference>
<dbReference type="eggNOG" id="KOG2422">
    <property type="taxonomic scope" value="Eukaryota"/>
</dbReference>
<dbReference type="PANTHER" id="PTHR22684:SF0">
    <property type="entry name" value="RIBOSOME QUALITY CONTROL COMPLEX SUBUNIT TCF25"/>
    <property type="match status" value="1"/>
</dbReference>
<dbReference type="AlphaFoldDB" id="B6JY38"/>
<dbReference type="OrthoDB" id="205993at2759"/>
<dbReference type="GO" id="GO:0072344">
    <property type="term" value="P:rescue of stalled ribosome"/>
    <property type="evidence" value="ECO:0000318"/>
    <property type="project" value="GO_Central"/>
</dbReference>
<keyword evidence="4" id="KW-1185">Reference proteome</keyword>
<dbReference type="EMBL" id="KE651168">
    <property type="protein sequence ID" value="EEB06456.1"/>
    <property type="molecule type" value="Genomic_DNA"/>
</dbReference>
<feature type="region of interest" description="Disordered" evidence="1">
    <location>
        <begin position="560"/>
        <end position="593"/>
    </location>
</feature>
<dbReference type="RefSeq" id="XP_002172749.1">
    <property type="nucleotide sequence ID" value="XM_002172713.2"/>
</dbReference>
<name>B6JY38_SCHJY</name>
<reference evidence="2 4" key="1">
    <citation type="journal article" date="2011" name="Science">
        <title>Comparative functional genomics of the fission yeasts.</title>
        <authorList>
            <person name="Rhind N."/>
            <person name="Chen Z."/>
            <person name="Yassour M."/>
            <person name="Thompson D.A."/>
            <person name="Haas B.J."/>
            <person name="Habib N."/>
            <person name="Wapinski I."/>
            <person name="Roy S."/>
            <person name="Lin M.F."/>
            <person name="Heiman D.I."/>
            <person name="Young S.K."/>
            <person name="Furuya K."/>
            <person name="Guo Y."/>
            <person name="Pidoux A."/>
            <person name="Chen H.M."/>
            <person name="Robbertse B."/>
            <person name="Goldberg J.M."/>
            <person name="Aoki K."/>
            <person name="Bayne E.H."/>
            <person name="Berlin A.M."/>
            <person name="Desjardins C.A."/>
            <person name="Dobbs E."/>
            <person name="Dukaj L."/>
            <person name="Fan L."/>
            <person name="FitzGerald M.G."/>
            <person name="French C."/>
            <person name="Gujja S."/>
            <person name="Hansen K."/>
            <person name="Keifenheim D."/>
            <person name="Levin J.Z."/>
            <person name="Mosher R.A."/>
            <person name="Mueller C.A."/>
            <person name="Pfiffner J."/>
            <person name="Priest M."/>
            <person name="Russ C."/>
            <person name="Smialowska A."/>
            <person name="Swoboda P."/>
            <person name="Sykes S.M."/>
            <person name="Vaughn M."/>
            <person name="Vengrova S."/>
            <person name="Yoder R."/>
            <person name="Zeng Q."/>
            <person name="Allshire R."/>
            <person name="Baulcombe D."/>
            <person name="Birren B.W."/>
            <person name="Brown W."/>
            <person name="Ekwall K."/>
            <person name="Kellis M."/>
            <person name="Leatherwood J."/>
            <person name="Levin H."/>
            <person name="Margalit H."/>
            <person name="Martienssen R."/>
            <person name="Nieduszynski C.A."/>
            <person name="Spatafora J.W."/>
            <person name="Friedman N."/>
            <person name="Dalgaard J.Z."/>
            <person name="Baumann P."/>
            <person name="Niki H."/>
            <person name="Regev A."/>
            <person name="Nusbaum C."/>
        </authorList>
    </citation>
    <scope>NUCLEOTIDE SEQUENCE [LARGE SCALE GENOMIC DNA]</scope>
    <source>
        <strain evidence="4">yFS275 / FY16936</strain>
    </source>
</reference>
<feature type="compositionally biased region" description="Acidic residues" evidence="1">
    <location>
        <begin position="620"/>
        <end position="648"/>
    </location>
</feature>
<feature type="compositionally biased region" description="Basic residues" evidence="1">
    <location>
        <begin position="82"/>
        <end position="97"/>
    </location>
</feature>
<gene>
    <name evidence="3" type="primary">rqc1</name>
    <name evidence="2" type="ORF">SJAG_01497</name>
</gene>
<dbReference type="GO" id="GO:1990112">
    <property type="term" value="C:RQC complex"/>
    <property type="evidence" value="ECO:0000318"/>
    <property type="project" value="GO_Central"/>
</dbReference>
<proteinExistence type="predicted"/>
<feature type="region of interest" description="Disordered" evidence="1">
    <location>
        <begin position="616"/>
        <end position="648"/>
    </location>
</feature>
<sequence length="648" mass="74218">MSTRALRRLQRQRELQYLGSESDTESSEEDELYERSKSTKQKSIFQLLNDEEEEQDEEDDDGLEEKTSTEELTEVVKPAAPSKKKKKKKKKKSKARGANKSLPNEQLENDTSVDDLERVVAEIKLKYHEEAVPESSSTQSVPSYDPVAVRADLCKVNLNLLNPELELRKLFGRLVEKRSVAKRRGIQRRRRYVLIQPEEGWPAMIRTGLSMKMTEQKDGISYFEFTRSRTYQEAQDTFLFCVQTYDPNNLFSLLRSHPFHIDTLLQVSDVVLQQGDHELASSLVGRALYAFDSSLHPLFNLATGRVRLPFVVEANRDFFLSIWLHLTNLTQRNCWHTVLEFGKLLLQLDETDPYALSACIDIFALKSREFDWLIHYANFADKENFIETYPSLMYSSALAMYQLYGDCDDSRNALHVACERAPFMLVPLLNAIGVRHTIAPIACEDVMQEFYAEMYPLHAHELWSSPDVVSFVEQCVTDLDGLEPVEARCTEVTENIARCVLLMNEQPLIKYLPRRITQQNILAYDPLPPGMYDSEVQPSVSHGLTDSLVSYFTNAVLNRNQGQQEENEENGVNATNEEHQDRENAVQGDAIDGLEDTNTVLPLLRRLRSYINGLFANPSEAEDENDEFEDAISSLDEEDTADDFEDTE</sequence>
<protein>
    <submittedName>
        <fullName evidence="2">DUF654 family protein</fullName>
    </submittedName>
</protein>
<dbReference type="GeneID" id="7051455"/>
<dbReference type="InterPro" id="IPR006994">
    <property type="entry name" value="TCF25/Rqc1"/>
</dbReference>
<evidence type="ECO:0000313" key="3">
    <source>
        <dbReference type="JaponicusDB" id="SJAG_01497"/>
    </source>
</evidence>
<evidence type="ECO:0000313" key="4">
    <source>
        <dbReference type="Proteomes" id="UP000001744"/>
    </source>
</evidence>
<dbReference type="Pfam" id="PF04910">
    <property type="entry name" value="Tcf25"/>
    <property type="match status" value="1"/>
</dbReference>
<evidence type="ECO:0000313" key="2">
    <source>
        <dbReference type="EMBL" id="EEB06456.1"/>
    </source>
</evidence>
<feature type="compositionally biased region" description="Acidic residues" evidence="1">
    <location>
        <begin position="22"/>
        <end position="32"/>
    </location>
</feature>
<feature type="compositionally biased region" description="Acidic residues" evidence="1">
    <location>
        <begin position="49"/>
        <end position="63"/>
    </location>
</feature>